<evidence type="ECO:0000256" key="2">
    <source>
        <dbReference type="ARBA" id="ARBA00022490"/>
    </source>
</evidence>
<dbReference type="GO" id="GO:0043094">
    <property type="term" value="P:metabolic compound salvage"/>
    <property type="evidence" value="ECO:0007669"/>
    <property type="project" value="UniProtKB-UniRule"/>
</dbReference>
<sequence>MSTPPDISFSKLIISDFSAICDRIFRKGAGSMRVVLIVLDSVGIGEMPDAHLYGDEGSNTIVNTAKAVGGLHLPNMAKLGLGNLDDIPGVEPVKPAEGIYGKMMEKSPGKDTTTGHWEIAGVILKKPFDLFPNGFPKELIEEFERRTGRKVIGNKPASGTEIIKELGPIHEKTGALIVYTSADSVFQIAAKKEIVPVEELYRYCKIARELLDEMGYKVARVIARPFTGEWPNYVRTPERKDFSLEPEGKTLLDVLTENGIPVYGVGKIADIFAGRGVTENYKTKDNNDGIDKTISLMKEKNHDCLIFTNLVDFDTKYGHRNDPVSYARALEEFDVRLPEIIQNLKEDDVLFITADHGCDPTTPSTDHSREMVPLLGYGGRLKKDVYVGIRETFADLGQTIADIFGVPPLENGTSFKNLIWE</sequence>
<evidence type="ECO:0000259" key="8">
    <source>
        <dbReference type="Pfam" id="PF01676"/>
    </source>
</evidence>
<dbReference type="FunFam" id="3.30.70.1250:FF:000001">
    <property type="entry name" value="Phosphopentomutase"/>
    <property type="match status" value="1"/>
</dbReference>
<dbReference type="Gene3D" id="3.30.70.1250">
    <property type="entry name" value="Phosphopentomutase"/>
    <property type="match status" value="1"/>
</dbReference>
<feature type="binding site" evidence="6">
    <location>
        <position position="319"/>
    </location>
    <ligand>
        <name>Mn(2+)</name>
        <dbReference type="ChEBI" id="CHEBI:29035"/>
        <label>2</label>
    </ligand>
</feature>
<dbReference type="PIRSF" id="PIRSF001491">
    <property type="entry name" value="Ppentomutase"/>
    <property type="match status" value="1"/>
</dbReference>
<comment type="similarity">
    <text evidence="1 6">Belongs to the phosphopentomutase family.</text>
</comment>
<dbReference type="GO" id="GO:0006015">
    <property type="term" value="P:5-phosphoribose 1-diphosphate biosynthetic process"/>
    <property type="evidence" value="ECO:0007669"/>
    <property type="project" value="UniProtKB-UniPathway"/>
</dbReference>
<dbReference type="GO" id="GO:0006018">
    <property type="term" value="P:2-deoxyribose 1-phosphate catabolic process"/>
    <property type="evidence" value="ECO:0007669"/>
    <property type="project" value="UniProtKB-UniRule"/>
</dbReference>
<dbReference type="PANTHER" id="PTHR21110:SF0">
    <property type="entry name" value="PHOSPHOPENTOMUTASE"/>
    <property type="match status" value="1"/>
</dbReference>
<feature type="binding site" evidence="6">
    <location>
        <position position="40"/>
    </location>
    <ligand>
        <name>Mn(2+)</name>
        <dbReference type="ChEBI" id="CHEBI:29035"/>
        <label>1</label>
    </ligand>
</feature>
<evidence type="ECO:0000256" key="5">
    <source>
        <dbReference type="ARBA" id="ARBA00023235"/>
    </source>
</evidence>
<comment type="pathway">
    <text evidence="6">Carbohydrate degradation; 2-deoxy-D-ribose 1-phosphate degradation; D-glyceraldehyde 3-phosphate and acetaldehyde from 2-deoxy-alpha-D-ribose 1-phosphate: step 1/2.</text>
</comment>
<accession>Q5CBK2</accession>
<feature type="binding site" evidence="6">
    <location>
        <position position="356"/>
    </location>
    <ligand>
        <name>Mn(2+)</name>
        <dbReference type="ChEBI" id="CHEBI:29035"/>
        <label>1</label>
    </ligand>
</feature>
<dbReference type="NCBIfam" id="TIGR01696">
    <property type="entry name" value="deoB"/>
    <property type="match status" value="1"/>
</dbReference>
<keyword evidence="4 6" id="KW-0464">Manganese</keyword>
<dbReference type="EMBL" id="AJ872269">
    <property type="protein sequence ID" value="CAI44300.1"/>
    <property type="molecule type" value="Genomic_DNA"/>
</dbReference>
<dbReference type="Gene3D" id="3.40.720.10">
    <property type="entry name" value="Alkaline Phosphatase, subunit A"/>
    <property type="match status" value="1"/>
</dbReference>
<dbReference type="EC" id="5.4.2.7" evidence="6 7"/>
<dbReference type="SUPFAM" id="SSF143856">
    <property type="entry name" value="DeoB insert domain-like"/>
    <property type="match status" value="1"/>
</dbReference>
<dbReference type="GO" id="GO:0009117">
    <property type="term" value="P:nucleotide metabolic process"/>
    <property type="evidence" value="ECO:0007669"/>
    <property type="project" value="UniProtKB-UniRule"/>
</dbReference>
<dbReference type="AlphaFoldDB" id="Q5CBK2"/>
<dbReference type="CDD" id="cd16009">
    <property type="entry name" value="PPM"/>
    <property type="match status" value="1"/>
</dbReference>
<organism evidence="9">
    <name type="scientific">Thermotoga petrophila</name>
    <dbReference type="NCBI Taxonomy" id="93929"/>
    <lineage>
        <taxon>Bacteria</taxon>
        <taxon>Thermotogati</taxon>
        <taxon>Thermotogota</taxon>
        <taxon>Thermotogae</taxon>
        <taxon>Thermotogales</taxon>
        <taxon>Thermotogaceae</taxon>
        <taxon>Thermotoga</taxon>
    </lineage>
</organism>
<dbReference type="GO" id="GO:0030145">
    <property type="term" value="F:manganese ion binding"/>
    <property type="evidence" value="ECO:0007669"/>
    <property type="project" value="UniProtKB-UniRule"/>
</dbReference>
<dbReference type="PANTHER" id="PTHR21110">
    <property type="entry name" value="PHOSPHOPENTOMUTASE"/>
    <property type="match status" value="1"/>
</dbReference>
<dbReference type="GO" id="GO:0008973">
    <property type="term" value="F:phosphopentomutase activity"/>
    <property type="evidence" value="ECO:0007669"/>
    <property type="project" value="UniProtKB-UniRule"/>
</dbReference>
<dbReference type="InterPro" id="IPR010045">
    <property type="entry name" value="DeoB"/>
</dbReference>
<dbReference type="HAMAP" id="MF_00740">
    <property type="entry name" value="Phosphopentomut"/>
    <property type="match status" value="1"/>
</dbReference>
<keyword evidence="2 6" id="KW-0963">Cytoplasm</keyword>
<name>Q5CBK2_9THEM</name>
<evidence type="ECO:0000256" key="1">
    <source>
        <dbReference type="ARBA" id="ARBA00010373"/>
    </source>
</evidence>
<dbReference type="InterPro" id="IPR006124">
    <property type="entry name" value="Metalloenzyme"/>
</dbReference>
<keyword evidence="5 6" id="KW-0413">Isomerase</keyword>
<dbReference type="Pfam" id="PF01676">
    <property type="entry name" value="Metalloenzyme"/>
    <property type="match status" value="1"/>
</dbReference>
<dbReference type="SUPFAM" id="SSF53649">
    <property type="entry name" value="Alkaline phosphatase-like"/>
    <property type="match status" value="1"/>
</dbReference>
<evidence type="ECO:0000256" key="3">
    <source>
        <dbReference type="ARBA" id="ARBA00022723"/>
    </source>
</evidence>
<reference evidence="9" key="1">
    <citation type="journal article" date="2006" name="Genetics">
        <title>Recombination in Thermotoga: implications for species concepts and biogeography.</title>
        <authorList>
            <person name="Nesbo C.L."/>
            <person name="Dlutek M."/>
            <person name="Doolittle F.W."/>
        </authorList>
    </citation>
    <scope>NUCLEOTIDE SEQUENCE</scope>
    <source>
        <strain evidence="9">RKU-1</strain>
    </source>
</reference>
<dbReference type="GO" id="GO:0005829">
    <property type="term" value="C:cytosol"/>
    <property type="evidence" value="ECO:0007669"/>
    <property type="project" value="TreeGrafter"/>
</dbReference>
<evidence type="ECO:0000256" key="7">
    <source>
        <dbReference type="NCBIfam" id="TIGR01696"/>
    </source>
</evidence>
<comment type="catalytic activity">
    <reaction evidence="6">
        <text>alpha-D-ribose 1-phosphate = D-ribose 5-phosphate</text>
        <dbReference type="Rhea" id="RHEA:18793"/>
        <dbReference type="ChEBI" id="CHEBI:57720"/>
        <dbReference type="ChEBI" id="CHEBI:78346"/>
        <dbReference type="EC" id="5.4.2.7"/>
    </reaction>
</comment>
<evidence type="ECO:0000256" key="6">
    <source>
        <dbReference type="HAMAP-Rule" id="MF_00740"/>
    </source>
</evidence>
<dbReference type="UniPathway" id="UPA00087">
    <property type="reaction ID" value="UER00173"/>
</dbReference>
<feature type="binding site" evidence="6">
    <location>
        <position position="314"/>
    </location>
    <ligand>
        <name>Mn(2+)</name>
        <dbReference type="ChEBI" id="CHEBI:29035"/>
        <label>2</label>
    </ligand>
</feature>
<feature type="binding site" evidence="6">
    <location>
        <position position="367"/>
    </location>
    <ligand>
        <name>Mn(2+)</name>
        <dbReference type="ChEBI" id="CHEBI:29035"/>
        <label>2</label>
    </ligand>
</feature>
<evidence type="ECO:0000313" key="9">
    <source>
        <dbReference type="EMBL" id="CAI44300.1"/>
    </source>
</evidence>
<comment type="subcellular location">
    <subcellularLocation>
        <location evidence="6">Cytoplasm</location>
    </subcellularLocation>
</comment>
<feature type="domain" description="Metalloenzyme" evidence="8">
    <location>
        <begin position="32"/>
        <end position="407"/>
    </location>
</feature>
<keyword evidence="3 6" id="KW-0479">Metal-binding</keyword>
<dbReference type="InterPro" id="IPR017850">
    <property type="entry name" value="Alkaline_phosphatase_core_sf"/>
</dbReference>
<proteinExistence type="inferred from homology"/>
<comment type="catalytic activity">
    <reaction evidence="6">
        <text>2-deoxy-alpha-D-ribose 1-phosphate = 2-deoxy-D-ribose 5-phosphate</text>
        <dbReference type="Rhea" id="RHEA:27658"/>
        <dbReference type="ChEBI" id="CHEBI:57259"/>
        <dbReference type="ChEBI" id="CHEBI:62877"/>
        <dbReference type="EC" id="5.4.2.7"/>
    </reaction>
</comment>
<feature type="binding site" evidence="6">
    <location>
        <position position="355"/>
    </location>
    <ligand>
        <name>Mn(2+)</name>
        <dbReference type="ChEBI" id="CHEBI:29035"/>
        <label>1</label>
    </ligand>
</feature>
<evidence type="ECO:0000256" key="4">
    <source>
        <dbReference type="ARBA" id="ARBA00023211"/>
    </source>
</evidence>
<dbReference type="NCBIfam" id="NF003766">
    <property type="entry name" value="PRK05362.1"/>
    <property type="match status" value="1"/>
</dbReference>
<dbReference type="InterPro" id="IPR024052">
    <property type="entry name" value="Phosphopentomutase_DeoB_cap_sf"/>
</dbReference>
<comment type="function">
    <text evidence="6">Isomerase that catalyzes the conversion of deoxy-ribose 1-phosphate (dRib-1-P) and ribose 1-phosphate (Rib-1-P) to deoxy-ribose 5-phosphate (dRib-5-P) and ribose 5-phosphate (Rib-5-P), respectively.</text>
</comment>
<protein>
    <recommendedName>
        <fullName evidence="6 7">Phosphopentomutase</fullName>
        <ecNumber evidence="6 7">5.4.2.7</ecNumber>
    </recommendedName>
    <alternativeName>
        <fullName evidence="6">Phosphodeoxyribomutase</fullName>
    </alternativeName>
</protein>
<gene>
    <name evidence="6 9" type="primary">deoB</name>
</gene>
<comment type="cofactor">
    <cofactor evidence="6">
        <name>Mn(2+)</name>
        <dbReference type="ChEBI" id="CHEBI:29035"/>
    </cofactor>
    <text evidence="6">Binds 2 manganese ions.</text>
</comment>
<dbReference type="GO" id="GO:0000287">
    <property type="term" value="F:magnesium ion binding"/>
    <property type="evidence" value="ECO:0007669"/>
    <property type="project" value="UniProtKB-UniRule"/>
</dbReference>